<dbReference type="GO" id="GO:0055085">
    <property type="term" value="P:transmembrane transport"/>
    <property type="evidence" value="ECO:0007669"/>
    <property type="project" value="InterPro"/>
</dbReference>
<gene>
    <name evidence="10" type="ORF">MicloDRAFT_00029730</name>
</gene>
<comment type="subcellular location">
    <subcellularLocation>
        <location evidence="1 8">Cell membrane</location>
        <topology evidence="1 8">Multi-pass membrane protein</topology>
    </subcellularLocation>
</comment>
<feature type="transmembrane region" description="Helical" evidence="8">
    <location>
        <begin position="247"/>
        <end position="268"/>
    </location>
</feature>
<sequence precursor="true">MTMSKKRRIKTGPIFLGLPAGLFLLVFFLVPLGYVTVLSFSDPSWGIANYRELFNSRLFLMTLGNTFWMAVVVTGLSLLLAYPLAYVAATSKGTLGKTILMVVALSFWTSYLVRTYAWMVILGVQGPVPALVALFGHSPPPRLLFTSFAATLGMTHGLIPFMTMALFAVMKRIDPKLMDAAGSLGARPWRVFWHIYLPLSAPGIINGITLVFITCLGFYVMPVLLGSPREQTIAGLIGDRMEQVLDFGGAAAMSLVLLAASLGLFSVYSRYFGMDRLWGGRI</sequence>
<dbReference type="GO" id="GO:0005886">
    <property type="term" value="C:plasma membrane"/>
    <property type="evidence" value="ECO:0007669"/>
    <property type="project" value="UniProtKB-SubCell"/>
</dbReference>
<protein>
    <submittedName>
        <fullName evidence="10">ABC-type spermidine/putrescine transport system, permease component I</fullName>
    </submittedName>
</protein>
<dbReference type="SUPFAM" id="SSF161098">
    <property type="entry name" value="MetI-like"/>
    <property type="match status" value="1"/>
</dbReference>
<evidence type="ECO:0000256" key="3">
    <source>
        <dbReference type="ARBA" id="ARBA00022448"/>
    </source>
</evidence>
<dbReference type="Gene3D" id="1.10.3720.10">
    <property type="entry name" value="MetI-like"/>
    <property type="match status" value="1"/>
</dbReference>
<dbReference type="PROSITE" id="PS50928">
    <property type="entry name" value="ABC_TM1"/>
    <property type="match status" value="1"/>
</dbReference>
<dbReference type="eggNOG" id="COG1176">
    <property type="taxonomic scope" value="Bacteria"/>
</dbReference>
<proteinExistence type="inferred from homology"/>
<dbReference type="InterPro" id="IPR000515">
    <property type="entry name" value="MetI-like"/>
</dbReference>
<evidence type="ECO:0000256" key="2">
    <source>
        <dbReference type="ARBA" id="ARBA00007069"/>
    </source>
</evidence>
<evidence type="ECO:0000313" key="11">
    <source>
        <dbReference type="Proteomes" id="UP000003947"/>
    </source>
</evidence>
<dbReference type="InterPro" id="IPR035906">
    <property type="entry name" value="MetI-like_sf"/>
</dbReference>
<dbReference type="PANTHER" id="PTHR42929">
    <property type="entry name" value="INNER MEMBRANE ABC TRANSPORTER PERMEASE PROTEIN YDCU-RELATED-RELATED"/>
    <property type="match status" value="1"/>
</dbReference>
<evidence type="ECO:0000313" key="10">
    <source>
        <dbReference type="EMBL" id="EIM26424.1"/>
    </source>
</evidence>
<dbReference type="EMBL" id="JH660645">
    <property type="protein sequence ID" value="EIM26424.1"/>
    <property type="molecule type" value="Genomic_DNA"/>
</dbReference>
<evidence type="ECO:0000256" key="1">
    <source>
        <dbReference type="ARBA" id="ARBA00004651"/>
    </source>
</evidence>
<dbReference type="HOGENOM" id="CLU_016047_18_2_5"/>
<feature type="domain" description="ABC transmembrane type-1" evidence="9">
    <location>
        <begin position="63"/>
        <end position="268"/>
    </location>
</feature>
<feature type="transmembrane region" description="Helical" evidence="8">
    <location>
        <begin position="144"/>
        <end position="170"/>
    </location>
</feature>
<keyword evidence="5 8" id="KW-0812">Transmembrane</keyword>
<dbReference type="PANTHER" id="PTHR42929:SF5">
    <property type="entry name" value="ABC TRANSPORTER PERMEASE PROTEIN"/>
    <property type="match status" value="1"/>
</dbReference>
<feature type="transmembrane region" description="Helical" evidence="8">
    <location>
        <begin position="191"/>
        <end position="220"/>
    </location>
</feature>
<reference evidence="10 11" key="1">
    <citation type="submission" date="2012-02" db="EMBL/GenBank/DDBJ databases">
        <title>Improved High-Quality Draft sequence of Microvirga sp. WSM3557.</title>
        <authorList>
            <consortium name="US DOE Joint Genome Institute"/>
            <person name="Lucas S."/>
            <person name="Han J."/>
            <person name="Lapidus A."/>
            <person name="Cheng J.-F."/>
            <person name="Goodwin L."/>
            <person name="Pitluck S."/>
            <person name="Peters L."/>
            <person name="Zhang X."/>
            <person name="Detter J.C."/>
            <person name="Han C."/>
            <person name="Tapia R."/>
            <person name="Land M."/>
            <person name="Hauser L."/>
            <person name="Kyrpides N."/>
            <person name="Ivanova N."/>
            <person name="Pagani I."/>
            <person name="Brau L."/>
            <person name="Yates R."/>
            <person name="O'Hara G."/>
            <person name="Rui T."/>
            <person name="Howieson J."/>
            <person name="Reeve W."/>
            <person name="Woyke T."/>
        </authorList>
    </citation>
    <scope>NUCLEOTIDE SEQUENCE [LARGE SCALE GENOMIC DNA]</scope>
    <source>
        <strain evidence="10 11">WSM3557</strain>
    </source>
</reference>
<dbReference type="OrthoDB" id="9807047at2"/>
<dbReference type="STRING" id="864069.MicloDRAFT_00029730"/>
<keyword evidence="6 8" id="KW-1133">Transmembrane helix</keyword>
<comment type="similarity">
    <text evidence="2">Belongs to the binding-protein-dependent transport system permease family. CysTW subfamily.</text>
</comment>
<evidence type="ECO:0000256" key="6">
    <source>
        <dbReference type="ARBA" id="ARBA00022989"/>
    </source>
</evidence>
<evidence type="ECO:0000256" key="7">
    <source>
        <dbReference type="ARBA" id="ARBA00023136"/>
    </source>
</evidence>
<feature type="transmembrane region" description="Helical" evidence="8">
    <location>
        <begin position="12"/>
        <end position="35"/>
    </location>
</feature>
<keyword evidence="11" id="KW-1185">Reference proteome</keyword>
<keyword evidence="3 8" id="KW-0813">Transport</keyword>
<accession>I4YR32</accession>
<keyword evidence="4" id="KW-1003">Cell membrane</keyword>
<dbReference type="Proteomes" id="UP000003947">
    <property type="component" value="Unassembled WGS sequence"/>
</dbReference>
<evidence type="ECO:0000256" key="4">
    <source>
        <dbReference type="ARBA" id="ARBA00022475"/>
    </source>
</evidence>
<dbReference type="PATRIC" id="fig|864069.3.peg.3213"/>
<keyword evidence="7 8" id="KW-0472">Membrane</keyword>
<evidence type="ECO:0000256" key="5">
    <source>
        <dbReference type="ARBA" id="ARBA00022692"/>
    </source>
</evidence>
<dbReference type="RefSeq" id="WP_009762475.1">
    <property type="nucleotide sequence ID" value="NZ_CP141049.1"/>
</dbReference>
<organism evidence="10 11">
    <name type="scientific">Microvirga lotononidis</name>
    <dbReference type="NCBI Taxonomy" id="864069"/>
    <lineage>
        <taxon>Bacteria</taxon>
        <taxon>Pseudomonadati</taxon>
        <taxon>Pseudomonadota</taxon>
        <taxon>Alphaproteobacteria</taxon>
        <taxon>Hyphomicrobiales</taxon>
        <taxon>Methylobacteriaceae</taxon>
        <taxon>Microvirga</taxon>
    </lineage>
</organism>
<dbReference type="AlphaFoldDB" id="I4YR32"/>
<feature type="transmembrane region" description="Helical" evidence="8">
    <location>
        <begin position="67"/>
        <end position="87"/>
    </location>
</feature>
<name>I4YR32_9HYPH</name>
<dbReference type="Pfam" id="PF00528">
    <property type="entry name" value="BPD_transp_1"/>
    <property type="match status" value="1"/>
</dbReference>
<evidence type="ECO:0000259" key="9">
    <source>
        <dbReference type="PROSITE" id="PS50928"/>
    </source>
</evidence>
<feature type="transmembrane region" description="Helical" evidence="8">
    <location>
        <begin position="99"/>
        <end position="124"/>
    </location>
</feature>
<evidence type="ECO:0000256" key="8">
    <source>
        <dbReference type="RuleBase" id="RU363032"/>
    </source>
</evidence>
<dbReference type="CDD" id="cd06261">
    <property type="entry name" value="TM_PBP2"/>
    <property type="match status" value="1"/>
</dbReference>